<dbReference type="AlphaFoldDB" id="A0A1Y4IQU8"/>
<keyword evidence="1" id="KW-0732">Signal</keyword>
<sequence>MKKKILGIAVMATVALAAGWNINQSNNDIQLSDLAVNNVEALASGESDLCPNGCMDNGGGCHCNGWYPSYREA</sequence>
<dbReference type="InterPro" id="IPR025905">
    <property type="entry name" value="NVEALA"/>
</dbReference>
<organism evidence="2 3">
    <name type="scientific">Parabacteroides distasonis</name>
    <dbReference type="NCBI Taxonomy" id="823"/>
    <lineage>
        <taxon>Bacteria</taxon>
        <taxon>Pseudomonadati</taxon>
        <taxon>Bacteroidota</taxon>
        <taxon>Bacteroidia</taxon>
        <taxon>Bacteroidales</taxon>
        <taxon>Tannerellaceae</taxon>
        <taxon>Parabacteroides</taxon>
    </lineage>
</organism>
<name>A0A1Y4IQU8_PARDI</name>
<gene>
    <name evidence="2" type="ORF">B5F32_00535</name>
</gene>
<dbReference type="EMBL" id="NFJX01000001">
    <property type="protein sequence ID" value="OUP22724.1"/>
    <property type="molecule type" value="Genomic_DNA"/>
</dbReference>
<evidence type="ECO:0000313" key="3">
    <source>
        <dbReference type="Proteomes" id="UP000195950"/>
    </source>
</evidence>
<proteinExistence type="predicted"/>
<comment type="caution">
    <text evidence="2">The sequence shown here is derived from an EMBL/GenBank/DDBJ whole genome shotgun (WGS) entry which is preliminary data.</text>
</comment>
<evidence type="ECO:0000256" key="1">
    <source>
        <dbReference type="SAM" id="SignalP"/>
    </source>
</evidence>
<reference evidence="3" key="1">
    <citation type="submission" date="2017-04" db="EMBL/GenBank/DDBJ databases">
        <title>Function of individual gut microbiota members based on whole genome sequencing of pure cultures obtained from chicken caecum.</title>
        <authorList>
            <person name="Medvecky M."/>
            <person name="Cejkova D."/>
            <person name="Polansky O."/>
            <person name="Karasova D."/>
            <person name="Kubasova T."/>
            <person name="Cizek A."/>
            <person name="Rychlik I."/>
        </authorList>
    </citation>
    <scope>NUCLEOTIDE SEQUENCE [LARGE SCALE GENOMIC DNA]</scope>
    <source>
        <strain evidence="3">An199</strain>
    </source>
</reference>
<feature type="signal peptide" evidence="1">
    <location>
        <begin position="1"/>
        <end position="17"/>
    </location>
</feature>
<dbReference type="Proteomes" id="UP000195950">
    <property type="component" value="Unassembled WGS sequence"/>
</dbReference>
<protein>
    <recommendedName>
        <fullName evidence="4">NVEALA family protein</fullName>
    </recommendedName>
</protein>
<evidence type="ECO:0000313" key="2">
    <source>
        <dbReference type="EMBL" id="OUP22724.1"/>
    </source>
</evidence>
<dbReference type="RefSeq" id="WP_087342019.1">
    <property type="nucleotide sequence ID" value="NZ_NFJX01000001.1"/>
</dbReference>
<dbReference type="Pfam" id="PF14055">
    <property type="entry name" value="NVEALA"/>
    <property type="match status" value="1"/>
</dbReference>
<feature type="chain" id="PRO_5012870377" description="NVEALA family protein" evidence="1">
    <location>
        <begin position="18"/>
        <end position="73"/>
    </location>
</feature>
<evidence type="ECO:0008006" key="4">
    <source>
        <dbReference type="Google" id="ProtNLM"/>
    </source>
</evidence>
<accession>A0A1Y4IQU8</accession>